<reference evidence="2 3" key="1">
    <citation type="submission" date="2017-08" db="EMBL/GenBank/DDBJ databases">
        <title>Acidophilic green algal genome provides insights into adaptation to an acidic environment.</title>
        <authorList>
            <person name="Hirooka S."/>
            <person name="Hirose Y."/>
            <person name="Kanesaki Y."/>
            <person name="Higuchi S."/>
            <person name="Fujiwara T."/>
            <person name="Onuma R."/>
            <person name="Era A."/>
            <person name="Ohbayashi R."/>
            <person name="Uzuka A."/>
            <person name="Nozaki H."/>
            <person name="Yoshikawa H."/>
            <person name="Miyagishima S.Y."/>
        </authorList>
    </citation>
    <scope>NUCLEOTIDE SEQUENCE [LARGE SCALE GENOMIC DNA]</scope>
    <source>
        <strain evidence="2 3">NIES-2499</strain>
    </source>
</reference>
<dbReference type="EMBL" id="BEGY01000014">
    <property type="protein sequence ID" value="GAX75884.1"/>
    <property type="molecule type" value="Genomic_DNA"/>
</dbReference>
<dbReference type="Proteomes" id="UP000232323">
    <property type="component" value="Unassembled WGS sequence"/>
</dbReference>
<sequence length="681" mass="72280">MISMQPNQTLARDVSLYGNTTRAHKRGLEDDGIGDRQCLKTPLIASSSKSCLQQSGGAIATDMPSFEFWPSHRPRPTSSAASSICRSMDASTTPVVPPSHSAASARRASEISFDIPHVGPGNLSGSYQEAATTDLELQVDQSTVEKSWSPPATPFPLGAPVLPQPAPDPESHVFKPEPMLHLNGQAMQHLSILGRMRSKVAHALRRRISRRVTSGALSERAAEVLSTACLSKLAKPVSISLQRYCAAKRFFAEGQSCLSRLMLVEGRGALGLFIKDVTVVTTALANAVVRAAVLTEAAWVRQQQQQQLISEAEALVKEQQFQSQEAWPQVSFGDYLHVQVPRASDMPGLPTMSTSGKSKAIHVPGHAEAPSGTPSSSAPMRTTSFSFRSTTGDVGVVDPTALPSIAWPDSFLSLEPLGEADDPSGADQDAAAAASAAGPDLSVHAAGLDLESSLLGRSEGTSSAEGVHGVGGIESEGIRRDGSLVQFLLPSEERMPAVASLELVEPASSTVKSRKQGAFIISSADSPFSPQTLSSDAPLPDVPCGVEGQDEAPALRDQGKVGRKWVHEVVKSVGTVEKLLSGTPAMTGGEVVDTLDVALAGTFMAGMENVDWYEAVQEAYGLDPEELLEQQQSMIEGDADTGGDACYDTVEGFDAEQRGGRRGSEDEEREVMLVRRPSIWH</sequence>
<organism evidence="2 3">
    <name type="scientific">Chlamydomonas eustigma</name>
    <dbReference type="NCBI Taxonomy" id="1157962"/>
    <lineage>
        <taxon>Eukaryota</taxon>
        <taxon>Viridiplantae</taxon>
        <taxon>Chlorophyta</taxon>
        <taxon>core chlorophytes</taxon>
        <taxon>Chlorophyceae</taxon>
        <taxon>CS clade</taxon>
        <taxon>Chlamydomonadales</taxon>
        <taxon>Chlamydomonadaceae</taxon>
        <taxon>Chlamydomonas</taxon>
    </lineage>
</organism>
<feature type="compositionally biased region" description="Low complexity" evidence="1">
    <location>
        <begin position="425"/>
        <end position="437"/>
    </location>
</feature>
<comment type="caution">
    <text evidence="2">The sequence shown here is derived from an EMBL/GenBank/DDBJ whole genome shotgun (WGS) entry which is preliminary data.</text>
</comment>
<accession>A0A250WYG0</accession>
<evidence type="ECO:0000313" key="3">
    <source>
        <dbReference type="Proteomes" id="UP000232323"/>
    </source>
</evidence>
<dbReference type="OrthoDB" id="10684544at2759"/>
<feature type="region of interest" description="Disordered" evidence="1">
    <location>
        <begin position="346"/>
        <end position="385"/>
    </location>
</feature>
<protein>
    <submittedName>
        <fullName evidence="2">Uncharacterized protein</fullName>
    </submittedName>
</protein>
<keyword evidence="3" id="KW-1185">Reference proteome</keyword>
<feature type="region of interest" description="Disordered" evidence="1">
    <location>
        <begin position="414"/>
        <end position="437"/>
    </location>
</feature>
<dbReference type="AlphaFoldDB" id="A0A250WYG0"/>
<name>A0A250WYG0_9CHLO</name>
<proteinExistence type="predicted"/>
<evidence type="ECO:0000313" key="2">
    <source>
        <dbReference type="EMBL" id="GAX75884.1"/>
    </source>
</evidence>
<gene>
    <name evidence="2" type="ORF">CEUSTIGMA_g3327.t1</name>
</gene>
<evidence type="ECO:0000256" key="1">
    <source>
        <dbReference type="SAM" id="MobiDB-lite"/>
    </source>
</evidence>